<keyword evidence="3" id="KW-0813">Transport</keyword>
<evidence type="ECO:0000256" key="1">
    <source>
        <dbReference type="ARBA" id="ARBA00004651"/>
    </source>
</evidence>
<comment type="subcellular location">
    <subcellularLocation>
        <location evidence="1">Cell membrane</location>
        <topology evidence="1">Multi-pass membrane protein</topology>
    </subcellularLocation>
</comment>
<feature type="transmembrane region" description="Helical" evidence="8">
    <location>
        <begin position="179"/>
        <end position="195"/>
    </location>
</feature>
<dbReference type="GO" id="GO:0005886">
    <property type="term" value="C:plasma membrane"/>
    <property type="evidence" value="ECO:0007669"/>
    <property type="project" value="UniProtKB-SubCell"/>
</dbReference>
<dbReference type="Proteomes" id="UP000297597">
    <property type="component" value="Unassembled WGS sequence"/>
</dbReference>
<evidence type="ECO:0000256" key="5">
    <source>
        <dbReference type="ARBA" id="ARBA00022692"/>
    </source>
</evidence>
<feature type="transmembrane region" description="Helical" evidence="8">
    <location>
        <begin position="225"/>
        <end position="242"/>
    </location>
</feature>
<dbReference type="InterPro" id="IPR011606">
    <property type="entry name" value="Brnchd-chn_aa_trnsp_permease"/>
</dbReference>
<keyword evidence="7 8" id="KW-0472">Membrane</keyword>
<feature type="transmembrane region" description="Helical" evidence="8">
    <location>
        <begin position="116"/>
        <end position="134"/>
    </location>
</feature>
<feature type="transmembrane region" description="Helical" evidence="8">
    <location>
        <begin position="34"/>
        <end position="57"/>
    </location>
</feature>
<sequence length="248" mass="26316">MWGAGVSIAKTHAKPEPYLLAGEFWHGVRDSLPVALSVVPFGLTCGVMGLTVGLTFLETVSMSVLVFAGAAQFISMTMLGAGITAFSLIVLTTLLINLRHLLMGASLAPYMARLPMPLQAVLAFGLVDETYALIMNRILVKEYSPGYQMGCNVNFYLVWVASTAAGVFLGGYIPDPLAWGLDFALPALLMALLIPRLADRPSYFACIVSALVAVLGALYLPGKWYIIIACLAASAVGGFMEGESSSAR</sequence>
<comment type="caution">
    <text evidence="9">The sequence shown here is derived from an EMBL/GenBank/DDBJ whole genome shotgun (WGS) entry which is preliminary data.</text>
</comment>
<dbReference type="PANTHER" id="PTHR34979">
    <property type="entry name" value="INNER MEMBRANE PROTEIN YGAZ"/>
    <property type="match status" value="1"/>
</dbReference>
<dbReference type="AlphaFoldDB" id="A0A4Y7RWG5"/>
<evidence type="ECO:0000256" key="4">
    <source>
        <dbReference type="ARBA" id="ARBA00022475"/>
    </source>
</evidence>
<dbReference type="PANTHER" id="PTHR34979:SF1">
    <property type="entry name" value="INNER MEMBRANE PROTEIN YGAZ"/>
    <property type="match status" value="1"/>
</dbReference>
<feature type="transmembrane region" description="Helical" evidence="8">
    <location>
        <begin position="64"/>
        <end position="96"/>
    </location>
</feature>
<gene>
    <name evidence="9" type="primary">ygaZ</name>
    <name evidence="9" type="ORF">Pmgp_00660</name>
</gene>
<evidence type="ECO:0000313" key="10">
    <source>
        <dbReference type="Proteomes" id="UP000297597"/>
    </source>
</evidence>
<accession>A0A4Y7RWG5</accession>
<name>A0A4Y7RWG5_9FIRM</name>
<feature type="transmembrane region" description="Helical" evidence="8">
    <location>
        <begin position="202"/>
        <end position="219"/>
    </location>
</feature>
<dbReference type="Pfam" id="PF03591">
    <property type="entry name" value="AzlC"/>
    <property type="match status" value="1"/>
</dbReference>
<evidence type="ECO:0000256" key="8">
    <source>
        <dbReference type="SAM" id="Phobius"/>
    </source>
</evidence>
<organism evidence="9 10">
    <name type="scientific">Pelotomaculum propionicicum</name>
    <dbReference type="NCBI Taxonomy" id="258475"/>
    <lineage>
        <taxon>Bacteria</taxon>
        <taxon>Bacillati</taxon>
        <taxon>Bacillota</taxon>
        <taxon>Clostridia</taxon>
        <taxon>Eubacteriales</taxon>
        <taxon>Desulfotomaculaceae</taxon>
        <taxon>Pelotomaculum</taxon>
    </lineage>
</organism>
<dbReference type="EMBL" id="QFFZ01000004">
    <property type="protein sequence ID" value="TEB13022.1"/>
    <property type="molecule type" value="Genomic_DNA"/>
</dbReference>
<evidence type="ECO:0000256" key="6">
    <source>
        <dbReference type="ARBA" id="ARBA00022989"/>
    </source>
</evidence>
<proteinExistence type="inferred from homology"/>
<keyword evidence="4" id="KW-1003">Cell membrane</keyword>
<evidence type="ECO:0000313" key="9">
    <source>
        <dbReference type="EMBL" id="TEB13022.1"/>
    </source>
</evidence>
<keyword evidence="6 8" id="KW-1133">Transmembrane helix</keyword>
<keyword evidence="5 8" id="KW-0812">Transmembrane</keyword>
<evidence type="ECO:0000256" key="7">
    <source>
        <dbReference type="ARBA" id="ARBA00023136"/>
    </source>
</evidence>
<dbReference type="GO" id="GO:1903785">
    <property type="term" value="P:L-valine transmembrane transport"/>
    <property type="evidence" value="ECO:0007669"/>
    <property type="project" value="TreeGrafter"/>
</dbReference>
<keyword evidence="10" id="KW-1185">Reference proteome</keyword>
<evidence type="ECO:0000256" key="3">
    <source>
        <dbReference type="ARBA" id="ARBA00022448"/>
    </source>
</evidence>
<evidence type="ECO:0000256" key="2">
    <source>
        <dbReference type="ARBA" id="ARBA00010735"/>
    </source>
</evidence>
<comment type="similarity">
    <text evidence="2">Belongs to the AzlC family.</text>
</comment>
<protein>
    <submittedName>
        <fullName evidence="9">Inner membrane protein YgaZ</fullName>
    </submittedName>
</protein>
<feature type="transmembrane region" description="Helical" evidence="8">
    <location>
        <begin position="155"/>
        <end position="173"/>
    </location>
</feature>
<reference evidence="9 10" key="1">
    <citation type="journal article" date="2018" name="Environ. Microbiol.">
        <title>Novel energy conservation strategies and behaviour of Pelotomaculum schinkii driving syntrophic propionate catabolism.</title>
        <authorList>
            <person name="Hidalgo-Ahumada C.A.P."/>
            <person name="Nobu M.K."/>
            <person name="Narihiro T."/>
            <person name="Tamaki H."/>
            <person name="Liu W.T."/>
            <person name="Kamagata Y."/>
            <person name="Stams A.J.M."/>
            <person name="Imachi H."/>
            <person name="Sousa D.Z."/>
        </authorList>
    </citation>
    <scope>NUCLEOTIDE SEQUENCE [LARGE SCALE GENOMIC DNA]</scope>
    <source>
        <strain evidence="9 10">MGP</strain>
    </source>
</reference>